<keyword evidence="3" id="KW-1185">Reference proteome</keyword>
<evidence type="ECO:0000313" key="3">
    <source>
        <dbReference type="Proteomes" id="UP000719412"/>
    </source>
</evidence>
<feature type="region of interest" description="Disordered" evidence="1">
    <location>
        <begin position="474"/>
        <end position="503"/>
    </location>
</feature>
<evidence type="ECO:0000256" key="1">
    <source>
        <dbReference type="SAM" id="MobiDB-lite"/>
    </source>
</evidence>
<reference evidence="2" key="2">
    <citation type="submission" date="2021-08" db="EMBL/GenBank/DDBJ databases">
        <authorList>
            <person name="Eriksson T."/>
        </authorList>
    </citation>
    <scope>NUCLEOTIDE SEQUENCE</scope>
    <source>
        <strain evidence="2">Stoneville</strain>
        <tissue evidence="2">Whole head</tissue>
    </source>
</reference>
<proteinExistence type="predicted"/>
<gene>
    <name evidence="2" type="ORF">GEV33_008736</name>
</gene>
<dbReference type="EMBL" id="JABDTM020024684">
    <property type="protein sequence ID" value="KAH0814055.1"/>
    <property type="molecule type" value="Genomic_DNA"/>
</dbReference>
<organism evidence="2 3">
    <name type="scientific">Tenebrio molitor</name>
    <name type="common">Yellow mealworm beetle</name>
    <dbReference type="NCBI Taxonomy" id="7067"/>
    <lineage>
        <taxon>Eukaryota</taxon>
        <taxon>Metazoa</taxon>
        <taxon>Ecdysozoa</taxon>
        <taxon>Arthropoda</taxon>
        <taxon>Hexapoda</taxon>
        <taxon>Insecta</taxon>
        <taxon>Pterygota</taxon>
        <taxon>Neoptera</taxon>
        <taxon>Endopterygota</taxon>
        <taxon>Coleoptera</taxon>
        <taxon>Polyphaga</taxon>
        <taxon>Cucujiformia</taxon>
        <taxon>Tenebrionidae</taxon>
        <taxon>Tenebrio</taxon>
    </lineage>
</organism>
<comment type="caution">
    <text evidence="2">The sequence shown here is derived from an EMBL/GenBank/DDBJ whole genome shotgun (WGS) entry which is preliminary data.</text>
</comment>
<reference evidence="2" key="1">
    <citation type="journal article" date="2020" name="J Insects Food Feed">
        <title>The yellow mealworm (Tenebrio molitor) genome: a resource for the emerging insects as food and feed industry.</title>
        <authorList>
            <person name="Eriksson T."/>
            <person name="Andere A."/>
            <person name="Kelstrup H."/>
            <person name="Emery V."/>
            <person name="Picard C."/>
        </authorList>
    </citation>
    <scope>NUCLEOTIDE SEQUENCE</scope>
    <source>
        <strain evidence="2">Stoneville</strain>
        <tissue evidence="2">Whole head</tissue>
    </source>
</reference>
<feature type="compositionally biased region" description="Basic and acidic residues" evidence="1">
    <location>
        <begin position="367"/>
        <end position="378"/>
    </location>
</feature>
<dbReference type="AlphaFoldDB" id="A0A8J6LAC1"/>
<protein>
    <submittedName>
        <fullName evidence="2">Uncharacterized protein</fullName>
    </submittedName>
</protein>
<feature type="region of interest" description="Disordered" evidence="1">
    <location>
        <begin position="352"/>
        <end position="462"/>
    </location>
</feature>
<name>A0A8J6LAC1_TENMO</name>
<evidence type="ECO:0000313" key="2">
    <source>
        <dbReference type="EMBL" id="KAH0814055.1"/>
    </source>
</evidence>
<dbReference type="Proteomes" id="UP000719412">
    <property type="component" value="Unassembled WGS sequence"/>
</dbReference>
<sequence>MYVKFDETVCKNSLISVHLRGDYTCLFLTNQGALKATRRNLFCATCSLWSCVLDRFPTPQSRTSFCRSDKLSVDCDFFLCGHLASPANQRIKLPSNEQSASFRVLNLRDEAEMVIEFDTEVLDHGFPGNGAVEHDDLAGRSEVTPSEKDRTAFVWIHVDSPVGESTKLYGTPAWISCFVERICPIFAWKTRGVKWRIGGRHRIGISENQPHIKADVAPQKSNGTEGLLQENARRMVALLVLNYHVFRHRSLFSAVVGRHTAGVASRSVRCPGAAVRARKGGSKTSRCRNRRAFIYNMYKKGCWYLVALEPFGDGVRDLEECSGRESEESAARTYCLSGRTWTLLALPVRGKRKKGERKAGWPGFPHSGKERAKKKGESGKAGVPSQWEGTGQEEMEKSGKPGFPRNGRERTRKKWRIRESRSSLAMGGNGPGRNGESGKAGVPSQWEGTGQEERRKRARRGPFIATVGLRAAGDSRLGRRGSSAQRGVRVLSAGRNTGSGADSVDAVKGVGSALIFCTGSEKELNFSATGSVS</sequence>
<accession>A0A8J6LAC1</accession>